<dbReference type="PANTHER" id="PTHR43226:SF4">
    <property type="entry name" value="XAA-PRO AMINOPEPTIDASE 3"/>
    <property type="match status" value="1"/>
</dbReference>
<dbReference type="AlphaFoldDB" id="D1NSX9"/>
<comment type="cofactor">
    <cofactor evidence="2">
        <name>Mn(2+)</name>
        <dbReference type="ChEBI" id="CHEBI:29035"/>
    </cofactor>
</comment>
<dbReference type="Pfam" id="PF05195">
    <property type="entry name" value="AMP_N"/>
    <property type="match status" value="1"/>
</dbReference>
<keyword evidence="9" id="KW-0645">Protease</keyword>
<evidence type="ECO:0000256" key="3">
    <source>
        <dbReference type="ARBA" id="ARBA00008766"/>
    </source>
</evidence>
<comment type="catalytic activity">
    <reaction evidence="1">
        <text>Release of any N-terminal amino acid, including proline, that is linked to proline, even from a dipeptide or tripeptide.</text>
        <dbReference type="EC" id="3.4.11.9"/>
    </reaction>
</comment>
<comment type="similarity">
    <text evidence="3">Belongs to the peptidase M24B family.</text>
</comment>
<dbReference type="InterPro" id="IPR000994">
    <property type="entry name" value="Pept_M24"/>
</dbReference>
<dbReference type="SUPFAM" id="SSF53092">
    <property type="entry name" value="Creatinase/prolidase N-terminal domain"/>
    <property type="match status" value="1"/>
</dbReference>
<dbReference type="InterPro" id="IPR052433">
    <property type="entry name" value="X-Pro_dipept-like"/>
</dbReference>
<proteinExistence type="inferred from homology"/>
<evidence type="ECO:0000256" key="5">
    <source>
        <dbReference type="ARBA" id="ARBA00022723"/>
    </source>
</evidence>
<dbReference type="GO" id="GO:0006508">
    <property type="term" value="P:proteolysis"/>
    <property type="evidence" value="ECO:0007669"/>
    <property type="project" value="TreeGrafter"/>
</dbReference>
<dbReference type="STRING" id="561180.BIFGAL_02890"/>
<dbReference type="Proteomes" id="UP000003656">
    <property type="component" value="Unassembled WGS sequence"/>
</dbReference>
<dbReference type="eggNOG" id="COG0006">
    <property type="taxonomic scope" value="Bacteria"/>
</dbReference>
<dbReference type="GO" id="GO:0070006">
    <property type="term" value="F:metalloaminopeptidase activity"/>
    <property type="evidence" value="ECO:0007669"/>
    <property type="project" value="InterPro"/>
</dbReference>
<keyword evidence="7" id="KW-0464">Manganese</keyword>
<dbReference type="SUPFAM" id="SSF55920">
    <property type="entry name" value="Creatinase/aminopeptidase"/>
    <property type="match status" value="1"/>
</dbReference>
<evidence type="ECO:0000256" key="4">
    <source>
        <dbReference type="ARBA" id="ARBA00012574"/>
    </source>
</evidence>
<dbReference type="Pfam" id="PF00557">
    <property type="entry name" value="Peptidase_M24"/>
    <property type="match status" value="1"/>
</dbReference>
<dbReference type="InterPro" id="IPR007865">
    <property type="entry name" value="Aminopep_P_N"/>
</dbReference>
<keyword evidence="9" id="KW-0031">Aminopeptidase</keyword>
<dbReference type="InterPro" id="IPR036005">
    <property type="entry name" value="Creatinase/aminopeptidase-like"/>
</dbReference>
<reference evidence="9 10" key="1">
    <citation type="submission" date="2009-11" db="EMBL/GenBank/DDBJ databases">
        <authorList>
            <person name="Weinstock G."/>
            <person name="Sodergren E."/>
            <person name="Clifton S."/>
            <person name="Fulton L."/>
            <person name="Fulton B."/>
            <person name="Courtney L."/>
            <person name="Fronick C."/>
            <person name="Harrison M."/>
            <person name="Strong C."/>
            <person name="Farmer C."/>
            <person name="Delahaunty K."/>
            <person name="Markovic C."/>
            <person name="Hall O."/>
            <person name="Minx P."/>
            <person name="Tomlinson C."/>
            <person name="Mitreva M."/>
            <person name="Nelson J."/>
            <person name="Hou S."/>
            <person name="Wollam A."/>
            <person name="Pepin K.H."/>
            <person name="Johnson M."/>
            <person name="Bhonagiri V."/>
            <person name="Nash W.E."/>
            <person name="Warren W."/>
            <person name="Chinwalla A."/>
            <person name="Mardis E.R."/>
            <person name="Wilson R.K."/>
        </authorList>
    </citation>
    <scope>NUCLEOTIDE SEQUENCE [LARGE SCALE GENOMIC DNA]</scope>
    <source>
        <strain evidence="9 10">DSM 20093</strain>
    </source>
</reference>
<evidence type="ECO:0000313" key="9">
    <source>
        <dbReference type="EMBL" id="EFA23781.1"/>
    </source>
</evidence>
<evidence type="ECO:0000256" key="1">
    <source>
        <dbReference type="ARBA" id="ARBA00001424"/>
    </source>
</evidence>
<comment type="caution">
    <text evidence="9">The sequence shown here is derived from an EMBL/GenBank/DDBJ whole genome shotgun (WGS) entry which is preliminary data.</text>
</comment>
<evidence type="ECO:0000256" key="2">
    <source>
        <dbReference type="ARBA" id="ARBA00001936"/>
    </source>
</evidence>
<dbReference type="Gene3D" id="3.40.350.10">
    <property type="entry name" value="Creatinase/prolidase N-terminal domain"/>
    <property type="match status" value="1"/>
</dbReference>
<sequence length="553" mass="61550">MERNADGVLFKSQESRVVRAGKEQQMADVITEQDKEYEAREAAMAPGDDQDMADRVNNRSLRPQSQSFVEFMSTGWDDNEPEIERYESAAYTPARLAALGAAFPGERLVIPAGQPKVRNNDCDYKFRPDSAFIYYTGLGEDYEAGSVLVLDPTDLDSPEAKAGQTHTAQLFVAPRANHYTTDFFEDPHYGEYWVGPRAGLKEMAAMTGLETHDIARLSDALAKDGVRMRVIAKTDPQITGIVNEVRLTTGDPDRVEHEGDDNKLLEFASEQRKCKDAYEVGEIRKAVAATKLGFDNILRKLPSAIGKPRSERMLEGAFNAISREEGNEVGYDTIIASGAHAPILHWERNTGVVGDNELLLIDAGVEVDSLYTADITRTFPTNGKFTDFQKRLYQAVLDSQQAGFEAAKVGATYSDIHHACMRVIAERLHEWGILPVDVEESLSPEGQQHRRWLACGVAHHLGLDVHDCAQARYESYQGAPIEPGMVFTIEPGLYFREDDLMIPEEYRGIGIRIEDDVLMTENGPEWISAGIPKQIDEVEAWMAQMAAEGAQNR</sequence>
<dbReference type="GO" id="GO:0005829">
    <property type="term" value="C:cytosol"/>
    <property type="evidence" value="ECO:0007669"/>
    <property type="project" value="TreeGrafter"/>
</dbReference>
<organism evidence="9 10">
    <name type="scientific">Bifidobacterium gallicum DSM 20093 = LMG 11596</name>
    <dbReference type="NCBI Taxonomy" id="561180"/>
    <lineage>
        <taxon>Bacteria</taxon>
        <taxon>Bacillati</taxon>
        <taxon>Actinomycetota</taxon>
        <taxon>Actinomycetes</taxon>
        <taxon>Bifidobacteriales</taxon>
        <taxon>Bifidobacteriaceae</taxon>
        <taxon>Bifidobacterium</taxon>
    </lineage>
</organism>
<name>D1NSX9_9BIFI</name>
<dbReference type="SMART" id="SM01011">
    <property type="entry name" value="AMP_N"/>
    <property type="match status" value="1"/>
</dbReference>
<dbReference type="EMBL" id="ABXB03000001">
    <property type="protein sequence ID" value="EFA23781.1"/>
    <property type="molecule type" value="Genomic_DNA"/>
</dbReference>
<keyword evidence="6 9" id="KW-0378">Hydrolase</keyword>
<dbReference type="GO" id="GO:0030145">
    <property type="term" value="F:manganese ion binding"/>
    <property type="evidence" value="ECO:0007669"/>
    <property type="project" value="InterPro"/>
</dbReference>
<protein>
    <recommendedName>
        <fullName evidence="4">Xaa-Pro aminopeptidase</fullName>
        <ecNumber evidence="4">3.4.11.9</ecNumber>
    </recommendedName>
</protein>
<evidence type="ECO:0000256" key="7">
    <source>
        <dbReference type="ARBA" id="ARBA00023211"/>
    </source>
</evidence>
<feature type="domain" description="Aminopeptidase P N-terminal" evidence="8">
    <location>
        <begin position="86"/>
        <end position="239"/>
    </location>
</feature>
<dbReference type="PANTHER" id="PTHR43226">
    <property type="entry name" value="XAA-PRO AMINOPEPTIDASE 3"/>
    <property type="match status" value="1"/>
</dbReference>
<accession>D1NSX9</accession>
<evidence type="ECO:0000259" key="8">
    <source>
        <dbReference type="SMART" id="SM01011"/>
    </source>
</evidence>
<evidence type="ECO:0000256" key="6">
    <source>
        <dbReference type="ARBA" id="ARBA00022801"/>
    </source>
</evidence>
<dbReference type="CDD" id="cd01087">
    <property type="entry name" value="Prolidase"/>
    <property type="match status" value="1"/>
</dbReference>
<dbReference type="Gene3D" id="3.90.230.10">
    <property type="entry name" value="Creatinase/methionine aminopeptidase superfamily"/>
    <property type="match status" value="1"/>
</dbReference>
<evidence type="ECO:0000313" key="10">
    <source>
        <dbReference type="Proteomes" id="UP000003656"/>
    </source>
</evidence>
<dbReference type="EC" id="3.4.11.9" evidence="4"/>
<keyword evidence="5" id="KW-0479">Metal-binding</keyword>
<dbReference type="InterPro" id="IPR029149">
    <property type="entry name" value="Creatin/AminoP/Spt16_N"/>
</dbReference>
<gene>
    <name evidence="9" type="ORF">BIFGAL_02890</name>
</gene>